<evidence type="ECO:0000313" key="1">
    <source>
        <dbReference type="EMBL" id="VEL38113.1"/>
    </source>
</evidence>
<keyword evidence="2" id="KW-1185">Reference proteome</keyword>
<sequence length="73" mass="8539">MMSWQAGFISTHHQTLDLLPSRIYILFSGGIEAPRDNTSCARHPFVWDDQMKRFEEESDSTYSRPDDRHHSVT</sequence>
<dbReference type="Proteomes" id="UP000784294">
    <property type="component" value="Unassembled WGS sequence"/>
</dbReference>
<gene>
    <name evidence="1" type="ORF">PXEA_LOCUS31553</name>
</gene>
<name>A0A448XJE2_9PLAT</name>
<evidence type="ECO:0000313" key="2">
    <source>
        <dbReference type="Proteomes" id="UP000784294"/>
    </source>
</evidence>
<organism evidence="1 2">
    <name type="scientific">Protopolystoma xenopodis</name>
    <dbReference type="NCBI Taxonomy" id="117903"/>
    <lineage>
        <taxon>Eukaryota</taxon>
        <taxon>Metazoa</taxon>
        <taxon>Spiralia</taxon>
        <taxon>Lophotrochozoa</taxon>
        <taxon>Platyhelminthes</taxon>
        <taxon>Monogenea</taxon>
        <taxon>Polyopisthocotylea</taxon>
        <taxon>Polystomatidea</taxon>
        <taxon>Polystomatidae</taxon>
        <taxon>Protopolystoma</taxon>
    </lineage>
</organism>
<comment type="caution">
    <text evidence="1">The sequence shown here is derived from an EMBL/GenBank/DDBJ whole genome shotgun (WGS) entry which is preliminary data.</text>
</comment>
<proteinExistence type="predicted"/>
<dbReference type="AlphaFoldDB" id="A0A448XJE2"/>
<dbReference type="EMBL" id="CAAALY010256920">
    <property type="protein sequence ID" value="VEL38113.1"/>
    <property type="molecule type" value="Genomic_DNA"/>
</dbReference>
<reference evidence="1" key="1">
    <citation type="submission" date="2018-11" db="EMBL/GenBank/DDBJ databases">
        <authorList>
            <consortium name="Pathogen Informatics"/>
        </authorList>
    </citation>
    <scope>NUCLEOTIDE SEQUENCE</scope>
</reference>
<protein>
    <submittedName>
        <fullName evidence="1">Uncharacterized protein</fullName>
    </submittedName>
</protein>
<accession>A0A448XJE2</accession>